<dbReference type="AlphaFoldDB" id="A0A0A2C0H8"/>
<evidence type="ECO:0000313" key="2">
    <source>
        <dbReference type="Proteomes" id="UP000030392"/>
    </source>
</evidence>
<sequence>MTELEELEDIVGCLESIEPFGIEPDFSSLGLEPADVLGFQTEEELENAINLLTMEVNLTSCLLFDIL</sequence>
<protein>
    <submittedName>
        <fullName evidence="1">Uncharacterized protein</fullName>
    </submittedName>
</protein>
<name>A0A0A2C0H8_PROMR</name>
<dbReference type="EMBL" id="JNAX01000015">
    <property type="protein sequence ID" value="KGG19866.1"/>
    <property type="molecule type" value="Genomic_DNA"/>
</dbReference>
<reference evidence="2" key="1">
    <citation type="journal article" date="2014" name="Sci. Data">
        <title>Genomes of diverse isolates of the marine cyanobacterium Prochlorococcus.</title>
        <authorList>
            <person name="Biller S."/>
            <person name="Berube P."/>
            <person name="Thompson J."/>
            <person name="Kelly L."/>
            <person name="Roggensack S."/>
            <person name="Awad L."/>
            <person name="Roache-Johnson K."/>
            <person name="Ding H."/>
            <person name="Giovannoni S.J."/>
            <person name="Moore L.R."/>
            <person name="Chisholm S.W."/>
        </authorList>
    </citation>
    <scope>NUCLEOTIDE SEQUENCE [LARGE SCALE GENOMIC DNA]</scope>
    <source>
        <strain evidence="2">PAC1</strain>
    </source>
</reference>
<gene>
    <name evidence="1" type="ORF">EV03_2256</name>
</gene>
<evidence type="ECO:0000313" key="1">
    <source>
        <dbReference type="EMBL" id="KGG19866.1"/>
    </source>
</evidence>
<dbReference type="Proteomes" id="UP000030392">
    <property type="component" value="Unassembled WGS sequence"/>
</dbReference>
<accession>A0A0A2C0H8</accession>
<dbReference type="RefSeq" id="WP_036907800.1">
    <property type="nucleotide sequence ID" value="NZ_CP138967.1"/>
</dbReference>
<organism evidence="1 2">
    <name type="scientific">Prochlorococcus marinus str. PAC1</name>
    <dbReference type="NCBI Taxonomy" id="59924"/>
    <lineage>
        <taxon>Bacteria</taxon>
        <taxon>Bacillati</taxon>
        <taxon>Cyanobacteriota</taxon>
        <taxon>Cyanophyceae</taxon>
        <taxon>Synechococcales</taxon>
        <taxon>Prochlorococcaceae</taxon>
        <taxon>Prochlorococcus</taxon>
    </lineage>
</organism>
<proteinExistence type="predicted"/>
<comment type="caution">
    <text evidence="1">The sequence shown here is derived from an EMBL/GenBank/DDBJ whole genome shotgun (WGS) entry which is preliminary data.</text>
</comment>